<evidence type="ECO:0000313" key="2">
    <source>
        <dbReference type="Proteomes" id="UP000830583"/>
    </source>
</evidence>
<gene>
    <name evidence="1" type="ORF">M0M57_05665</name>
</gene>
<organism evidence="1 2">
    <name type="scientific">Flavobacterium azooxidireducens</name>
    <dbReference type="NCBI Taxonomy" id="1871076"/>
    <lineage>
        <taxon>Bacteria</taxon>
        <taxon>Pseudomonadati</taxon>
        <taxon>Bacteroidota</taxon>
        <taxon>Flavobacteriia</taxon>
        <taxon>Flavobacteriales</taxon>
        <taxon>Flavobacteriaceae</taxon>
        <taxon>Flavobacterium</taxon>
    </lineage>
</organism>
<dbReference type="RefSeq" id="WP_248436176.1">
    <property type="nucleotide sequence ID" value="NZ_CP096205.1"/>
</dbReference>
<name>A0ABY4KKM3_9FLAO</name>
<protein>
    <recommendedName>
        <fullName evidence="3">Lipoprotein</fullName>
    </recommendedName>
</protein>
<dbReference type="EMBL" id="CP096205">
    <property type="protein sequence ID" value="UPQ80323.1"/>
    <property type="molecule type" value="Genomic_DNA"/>
</dbReference>
<sequence length="172" mass="20378">MVTKYFQIIVVVFLCNSCVYPSYKFEENKDGEPILTTDLYTLNDELTIENFKVIDTSSYYIETFQGLDSNEEQRANPRIYKFHKDGYYKEDSYLYFGKFDKERNKKSVYYGGKYKLKGDTIYLESFYPISGGKTNIYSKVISKGVIKNDTIYIDFFGTPHKYVKKKYKQIFD</sequence>
<evidence type="ECO:0000313" key="1">
    <source>
        <dbReference type="EMBL" id="UPQ80323.1"/>
    </source>
</evidence>
<evidence type="ECO:0008006" key="3">
    <source>
        <dbReference type="Google" id="ProtNLM"/>
    </source>
</evidence>
<dbReference type="Proteomes" id="UP000830583">
    <property type="component" value="Chromosome"/>
</dbReference>
<accession>A0ABY4KKM3</accession>
<reference evidence="1" key="1">
    <citation type="submission" date="2022-04" db="EMBL/GenBank/DDBJ databases">
        <title>Consumption of N2O by Flavobacterium azooxidireducens sp. nov. isolated from Decomposing Leaf Litter of Phragmites australis (Cav.).</title>
        <authorList>
            <person name="Behrendt U."/>
            <person name="Spanner T."/>
            <person name="Augustin J."/>
            <person name="Horn M.A."/>
            <person name="Kolb S."/>
            <person name="Ulrich A."/>
        </authorList>
    </citation>
    <scope>NUCLEOTIDE SEQUENCE</scope>
    <source>
        <strain evidence="1">IGB 4-14</strain>
    </source>
</reference>
<keyword evidence="2" id="KW-1185">Reference proteome</keyword>
<proteinExistence type="predicted"/>